<evidence type="ECO:0000256" key="7">
    <source>
        <dbReference type="ARBA" id="ARBA00022840"/>
    </source>
</evidence>
<feature type="site" description="Transition state stabilizer" evidence="9">
    <location>
        <position position="49"/>
    </location>
</feature>
<proteinExistence type="inferred from homology"/>
<evidence type="ECO:0000313" key="11">
    <source>
        <dbReference type="EMBL" id="AMC00858.1"/>
    </source>
</evidence>
<evidence type="ECO:0000259" key="10">
    <source>
        <dbReference type="Pfam" id="PF00696"/>
    </source>
</evidence>
<dbReference type="HAMAP" id="MF_00082">
    <property type="entry name" value="ArgB"/>
    <property type="match status" value="1"/>
</dbReference>
<keyword evidence="5 9" id="KW-0547">Nucleotide-binding</keyword>
<dbReference type="EC" id="2.7.2.8" evidence="9"/>
<dbReference type="EMBL" id="CP014164">
    <property type="protein sequence ID" value="AMC00858.1"/>
    <property type="molecule type" value="Genomic_DNA"/>
</dbReference>
<dbReference type="PANTHER" id="PTHR23342:SF0">
    <property type="entry name" value="N-ACETYLGLUTAMATE SYNTHASE, MITOCHONDRIAL"/>
    <property type="match status" value="1"/>
</dbReference>
<evidence type="ECO:0000313" key="12">
    <source>
        <dbReference type="Proteomes" id="UP000066986"/>
    </source>
</evidence>
<feature type="binding site" evidence="9">
    <location>
        <begin position="84"/>
        <end position="85"/>
    </location>
    <ligand>
        <name>substrate</name>
    </ligand>
</feature>
<reference evidence="12" key="2">
    <citation type="submission" date="2016-01" db="EMBL/GenBank/DDBJ databases">
        <title>Six Aerococcus type strain genome sequencing and assembly using PacBio and Illumina Hiseq.</title>
        <authorList>
            <person name="Carkaci D."/>
            <person name="Dargis R."/>
            <person name="Nielsen X.C."/>
            <person name="Skovgaard O."/>
            <person name="Fuursted K."/>
            <person name="Christensen J.J."/>
        </authorList>
    </citation>
    <scope>NUCLEOTIDE SEQUENCE [LARGE SCALE GENOMIC DNA]</scope>
    <source>
        <strain evidence="12">CCUG4311</strain>
    </source>
</reference>
<gene>
    <name evidence="9" type="primary">argB</name>
    <name evidence="11" type="ORF">AWM76_04510</name>
</gene>
<evidence type="ECO:0000256" key="9">
    <source>
        <dbReference type="HAMAP-Rule" id="MF_00082"/>
    </source>
</evidence>
<evidence type="ECO:0000256" key="3">
    <source>
        <dbReference type="ARBA" id="ARBA00022605"/>
    </source>
</evidence>
<dbReference type="PIRSF" id="PIRSF000728">
    <property type="entry name" value="NAGK"/>
    <property type="match status" value="1"/>
</dbReference>
<comment type="pathway">
    <text evidence="1 9">Amino-acid biosynthesis; L-arginine biosynthesis; N(2)-acetyl-L-ornithine from L-glutamate: step 2/4.</text>
</comment>
<keyword evidence="7 9" id="KW-0067">ATP-binding</keyword>
<keyword evidence="4 9" id="KW-0808">Transferase</keyword>
<keyword evidence="6 9" id="KW-0418">Kinase</keyword>
<dbReference type="SUPFAM" id="SSF53633">
    <property type="entry name" value="Carbamate kinase-like"/>
    <property type="match status" value="1"/>
</dbReference>
<evidence type="ECO:0000256" key="6">
    <source>
        <dbReference type="ARBA" id="ARBA00022777"/>
    </source>
</evidence>
<dbReference type="InterPro" id="IPR036393">
    <property type="entry name" value="AceGlu_kinase-like_sf"/>
</dbReference>
<evidence type="ECO:0000256" key="8">
    <source>
        <dbReference type="ARBA" id="ARBA00048141"/>
    </source>
</evidence>
<feature type="binding site" evidence="9">
    <location>
        <position position="106"/>
    </location>
    <ligand>
        <name>substrate</name>
    </ligand>
</feature>
<keyword evidence="3 9" id="KW-0028">Amino-acid biosynthesis</keyword>
<sequence>MQNADVGVFFDEWRRKVIEISKQDIEKANILIDSLAYIKDFHQKIVVIKYGGHAMISEQMRQRVISDIAWLSYVGMKPIIVHGGGPEINRMLELQGVEPQFINGLRVTSSDVMRTVEMVLTGSISPNLTTMLNEEGVSSVSVSGKDNKIMEAVKKDESLGLVGQVTNVNTDYLRQMLDDNLLPVISPIAHGPKGESLNINSDEAAAAIASALNAEKMIYLTDINGIYEDPADPTTLCSVMSADQIQKAIENEMITGGMIPKVENCLDAIQSGVRSCQIIDGTIPHAIILELFTKNGIGTMITA</sequence>
<dbReference type="Pfam" id="PF00696">
    <property type="entry name" value="AA_kinase"/>
    <property type="match status" value="1"/>
</dbReference>
<evidence type="ECO:0000256" key="1">
    <source>
        <dbReference type="ARBA" id="ARBA00004828"/>
    </source>
</evidence>
<protein>
    <recommendedName>
        <fullName evidence="9">Acetylglutamate kinase</fullName>
        <ecNumber evidence="9">2.7.2.8</ecNumber>
    </recommendedName>
    <alternativeName>
        <fullName evidence="9">N-acetyl-L-glutamate 5-phosphotransferase</fullName>
    </alternativeName>
    <alternativeName>
        <fullName evidence="9">NAG kinase</fullName>
        <shortName evidence="9">NAGK</shortName>
    </alternativeName>
</protein>
<dbReference type="NCBIfam" id="TIGR00761">
    <property type="entry name" value="argB"/>
    <property type="match status" value="1"/>
</dbReference>
<keyword evidence="9" id="KW-0963">Cytoplasm</keyword>
<comment type="catalytic activity">
    <reaction evidence="8 9">
        <text>N-acetyl-L-glutamate + ATP = N-acetyl-L-glutamyl 5-phosphate + ADP</text>
        <dbReference type="Rhea" id="RHEA:14629"/>
        <dbReference type="ChEBI" id="CHEBI:30616"/>
        <dbReference type="ChEBI" id="CHEBI:44337"/>
        <dbReference type="ChEBI" id="CHEBI:57936"/>
        <dbReference type="ChEBI" id="CHEBI:456216"/>
        <dbReference type="EC" id="2.7.2.8"/>
    </reaction>
</comment>
<dbReference type="CDD" id="cd04250">
    <property type="entry name" value="AAK_NAGK-C"/>
    <property type="match status" value="1"/>
</dbReference>
<dbReference type="Gene3D" id="3.40.1160.10">
    <property type="entry name" value="Acetylglutamate kinase-like"/>
    <property type="match status" value="1"/>
</dbReference>
<dbReference type="InterPro" id="IPR001057">
    <property type="entry name" value="Glu/AcGlu_kinase"/>
</dbReference>
<feature type="domain" description="Aspartate/glutamate/uridylate kinase" evidence="10">
    <location>
        <begin position="44"/>
        <end position="280"/>
    </location>
</feature>
<dbReference type="KEGG" id="avs:AWM76_04510"/>
<organism evidence="11 12">
    <name type="scientific">Aerococcus viridans</name>
    <dbReference type="NCBI Taxonomy" id="1377"/>
    <lineage>
        <taxon>Bacteria</taxon>
        <taxon>Bacillati</taxon>
        <taxon>Bacillota</taxon>
        <taxon>Bacilli</taxon>
        <taxon>Lactobacillales</taxon>
        <taxon>Aerococcaceae</taxon>
        <taxon>Aerococcus</taxon>
    </lineage>
</organism>
<accession>A0AAU8U641</accession>
<dbReference type="InterPro" id="IPR037528">
    <property type="entry name" value="ArgB"/>
</dbReference>
<dbReference type="InterPro" id="IPR004662">
    <property type="entry name" value="AcgluKinase_fam"/>
</dbReference>
<evidence type="ECO:0000256" key="2">
    <source>
        <dbReference type="ARBA" id="ARBA00022571"/>
    </source>
</evidence>
<evidence type="ECO:0000256" key="4">
    <source>
        <dbReference type="ARBA" id="ARBA00022679"/>
    </source>
</evidence>
<dbReference type="FunFam" id="3.40.1160.10:FF:000004">
    <property type="entry name" value="Acetylglutamate kinase"/>
    <property type="match status" value="1"/>
</dbReference>
<evidence type="ECO:0000256" key="5">
    <source>
        <dbReference type="ARBA" id="ARBA00022741"/>
    </source>
</evidence>
<dbReference type="InterPro" id="IPR001048">
    <property type="entry name" value="Asp/Glu/Uridylate_kinase"/>
</dbReference>
<name>A0AAU8U641_9LACT</name>
<dbReference type="GO" id="GO:0005737">
    <property type="term" value="C:cytoplasm"/>
    <property type="evidence" value="ECO:0007669"/>
    <property type="project" value="UniProtKB-SubCell"/>
</dbReference>
<comment type="subcellular location">
    <subcellularLocation>
        <location evidence="9">Cytoplasm</location>
    </subcellularLocation>
</comment>
<dbReference type="GO" id="GO:0003991">
    <property type="term" value="F:acetylglutamate kinase activity"/>
    <property type="evidence" value="ECO:0007669"/>
    <property type="project" value="UniProtKB-UniRule"/>
</dbReference>
<dbReference type="GO" id="GO:0042450">
    <property type="term" value="P:L-arginine biosynthetic process via ornithine"/>
    <property type="evidence" value="ECO:0007669"/>
    <property type="project" value="UniProtKB-UniRule"/>
</dbReference>
<dbReference type="PRINTS" id="PR00474">
    <property type="entry name" value="GLU5KINASE"/>
</dbReference>
<dbReference type="PANTHER" id="PTHR23342">
    <property type="entry name" value="N-ACETYLGLUTAMATE SYNTHASE"/>
    <property type="match status" value="1"/>
</dbReference>
<feature type="binding site" evidence="9">
    <location>
        <position position="198"/>
    </location>
    <ligand>
        <name>substrate</name>
    </ligand>
</feature>
<comment type="similarity">
    <text evidence="9">Belongs to the acetylglutamate kinase family. ArgB subfamily.</text>
</comment>
<dbReference type="Proteomes" id="UP000066986">
    <property type="component" value="Chromosome"/>
</dbReference>
<reference evidence="11 12" key="1">
    <citation type="journal article" date="2016" name="Genome Announc.">
        <title>Complete Genome Sequences of Aerococcus christensenii CCUG 28831T, Aerococcus sanguinicola CCUG 43001T, Aerococcus urinae CCUG 36881T, Aerococcus urinaeequi CCUG 28094T, Aerococcus urinaehominis CCUG 42038 BT, and Aerococcus viridans CCUG 4311T.</title>
        <authorList>
            <person name="Carkaci D."/>
            <person name="Dargis R."/>
            <person name="Nielsen X.C."/>
            <person name="Skovgaard O."/>
            <person name="Fuursted K."/>
            <person name="Christensen J.J."/>
        </authorList>
    </citation>
    <scope>NUCLEOTIDE SEQUENCE [LARGE SCALE GENOMIC DNA]</scope>
    <source>
        <strain evidence="11 12">CCUG4311</strain>
    </source>
</reference>
<dbReference type="InterPro" id="IPR041727">
    <property type="entry name" value="NAGK-C"/>
</dbReference>
<comment type="function">
    <text evidence="9">Catalyzes the ATP-dependent phosphorylation of N-acetyl-L-glutamate.</text>
</comment>
<feature type="site" description="Transition state stabilizer" evidence="9">
    <location>
        <position position="261"/>
    </location>
</feature>
<dbReference type="AlphaFoldDB" id="A0AAU8U641"/>
<keyword evidence="2 9" id="KW-0055">Arginine biosynthesis</keyword>
<dbReference type="GO" id="GO:0005524">
    <property type="term" value="F:ATP binding"/>
    <property type="evidence" value="ECO:0007669"/>
    <property type="project" value="UniProtKB-UniRule"/>
</dbReference>